<evidence type="ECO:0000313" key="1">
    <source>
        <dbReference type="EMBL" id="DAB39537.1"/>
    </source>
</evidence>
<evidence type="ECO:0008006" key="3">
    <source>
        <dbReference type="Google" id="ProtNLM"/>
    </source>
</evidence>
<protein>
    <recommendedName>
        <fullName evidence="3">N-acetyltransferase domain-containing protein</fullName>
    </recommendedName>
</protein>
<dbReference type="InterPro" id="IPR016181">
    <property type="entry name" value="Acyl_CoA_acyltransferase"/>
</dbReference>
<comment type="caution">
    <text evidence="1">The sequence shown here is derived from an EMBL/GenBank/DDBJ whole genome shotgun (WGS) entry which is preliminary data.</text>
</comment>
<evidence type="ECO:0000313" key="2">
    <source>
        <dbReference type="Proteomes" id="UP000228859"/>
    </source>
</evidence>
<dbReference type="EMBL" id="DLUI01000003">
    <property type="protein sequence ID" value="DAB39537.1"/>
    <property type="molecule type" value="Genomic_DNA"/>
</dbReference>
<organism evidence="1 2">
    <name type="scientific">Sulfuricurvum kujiense</name>
    <dbReference type="NCBI Taxonomy" id="148813"/>
    <lineage>
        <taxon>Bacteria</taxon>
        <taxon>Pseudomonadati</taxon>
        <taxon>Campylobacterota</taxon>
        <taxon>Epsilonproteobacteria</taxon>
        <taxon>Campylobacterales</taxon>
        <taxon>Sulfurimonadaceae</taxon>
        <taxon>Sulfuricurvum</taxon>
    </lineage>
</organism>
<dbReference type="RefSeq" id="WP_294896640.1">
    <property type="nucleotide sequence ID" value="NZ_DLUI01000003.1"/>
</dbReference>
<dbReference type="AlphaFoldDB" id="A0A2D3WLB0"/>
<dbReference type="Proteomes" id="UP000228859">
    <property type="component" value="Unassembled WGS sequence"/>
</dbReference>
<name>A0A2D3WLB0_9BACT</name>
<reference evidence="1 2" key="1">
    <citation type="journal article" date="2017" name="Front. Microbiol.">
        <title>Comparative Genomic Analysis of the Class Epsilonproteobacteria and Proposed Reclassification to Epsilonbacteraeota (phyl. nov.).</title>
        <authorList>
            <person name="Waite D.W."/>
            <person name="Vanwonterghem I."/>
            <person name="Rinke C."/>
            <person name="Parks D.H."/>
            <person name="Zhang Y."/>
            <person name="Takai K."/>
            <person name="Sievert S.M."/>
            <person name="Simon J."/>
            <person name="Campbell B.J."/>
            <person name="Hanson T.E."/>
            <person name="Woyke T."/>
            <person name="Klotz M.G."/>
            <person name="Hugenholtz P."/>
        </authorList>
    </citation>
    <scope>NUCLEOTIDE SEQUENCE [LARGE SCALE GENOMIC DNA]</scope>
    <source>
        <strain evidence="1">UBA12443</strain>
    </source>
</reference>
<gene>
    <name evidence="1" type="ORF">CFH83_00190</name>
</gene>
<dbReference type="SUPFAM" id="SSF55729">
    <property type="entry name" value="Acyl-CoA N-acyltransferases (Nat)"/>
    <property type="match status" value="1"/>
</dbReference>
<accession>A0A2D3WLB0</accession>
<sequence length="372" mass="42015">MAEYCNKNTLYRLAAPKDDATLKRLLHENPMKSWVNISTEREPSYFDGASLMGETYALIAHDAIVEENIIGMYSCSYLPVHIDGKAERIGYLGGLRVASEFRHKIHYIKHGYEAIKKIVPLRATVPFYFTSIASENTTARRLLEANMSGMPCYSPVGEMTTMIFSVHQGKNRGKLVQASSEDISDIVSYYNKRASSYQLSPYLSEEWLQNTAGLPGLGIRDFWLLRDKKGVLRCCFALWDQRAFKQSVVKGYKAPLKHLRILYNGYARMTKRVELPQVGKALEHLYIAFFACDTDDTVLAINVLKEAAYIARAKGATSCVMGISSHHVLLPILKHTLKPEIYRTQIEVVTLNGDDQYTNTSEQIIQPEVALL</sequence>
<proteinExistence type="predicted"/>